<name>A0A8X7WDB2_BRACI</name>
<comment type="caution">
    <text evidence="2">The sequence shown here is derived from an EMBL/GenBank/DDBJ whole genome shotgun (WGS) entry which is preliminary data.</text>
</comment>
<evidence type="ECO:0000313" key="2">
    <source>
        <dbReference type="EMBL" id="KAG2328619.1"/>
    </source>
</evidence>
<accession>A0A8X7WDB2</accession>
<dbReference type="EMBL" id="JAAMPC010000002">
    <property type="protein sequence ID" value="KAG2328619.1"/>
    <property type="molecule type" value="Genomic_DNA"/>
</dbReference>
<feature type="region of interest" description="Disordered" evidence="1">
    <location>
        <begin position="1"/>
        <end position="38"/>
    </location>
</feature>
<protein>
    <submittedName>
        <fullName evidence="2">Uncharacterized protein</fullName>
    </submittedName>
</protein>
<evidence type="ECO:0000313" key="3">
    <source>
        <dbReference type="Proteomes" id="UP000886595"/>
    </source>
</evidence>
<dbReference type="AlphaFoldDB" id="A0A8X7WDB2"/>
<sequence length="103" mass="11514">MSSRSRSSKRNSSSHSYSGDSPVDEVVAPKHEEEVDEDTREAYYKAVFGLCPPPRDIPILKRHQRAPGAPFSPSMVSPEYLTTLETFTKFEWGPRSVPTADEA</sequence>
<feature type="compositionally biased region" description="Low complexity" evidence="1">
    <location>
        <begin position="1"/>
        <end position="18"/>
    </location>
</feature>
<proteinExistence type="predicted"/>
<evidence type="ECO:0000256" key="1">
    <source>
        <dbReference type="SAM" id="MobiDB-lite"/>
    </source>
</evidence>
<gene>
    <name evidence="2" type="ORF">Bca52824_011347</name>
</gene>
<dbReference type="Proteomes" id="UP000886595">
    <property type="component" value="Unassembled WGS sequence"/>
</dbReference>
<reference evidence="2 3" key="1">
    <citation type="submission" date="2020-02" db="EMBL/GenBank/DDBJ databases">
        <authorList>
            <person name="Ma Q."/>
            <person name="Huang Y."/>
            <person name="Song X."/>
            <person name="Pei D."/>
        </authorList>
    </citation>
    <scope>NUCLEOTIDE SEQUENCE [LARGE SCALE GENOMIC DNA]</scope>
    <source>
        <strain evidence="2">Sxm20200214</strain>
        <tissue evidence="2">Leaf</tissue>
    </source>
</reference>
<organism evidence="2 3">
    <name type="scientific">Brassica carinata</name>
    <name type="common">Ethiopian mustard</name>
    <name type="synonym">Abyssinian cabbage</name>
    <dbReference type="NCBI Taxonomy" id="52824"/>
    <lineage>
        <taxon>Eukaryota</taxon>
        <taxon>Viridiplantae</taxon>
        <taxon>Streptophyta</taxon>
        <taxon>Embryophyta</taxon>
        <taxon>Tracheophyta</taxon>
        <taxon>Spermatophyta</taxon>
        <taxon>Magnoliopsida</taxon>
        <taxon>eudicotyledons</taxon>
        <taxon>Gunneridae</taxon>
        <taxon>Pentapetalae</taxon>
        <taxon>rosids</taxon>
        <taxon>malvids</taxon>
        <taxon>Brassicales</taxon>
        <taxon>Brassicaceae</taxon>
        <taxon>Brassiceae</taxon>
        <taxon>Brassica</taxon>
    </lineage>
</organism>
<keyword evidence="3" id="KW-1185">Reference proteome</keyword>